<comment type="similarity">
    <text evidence="2">Belongs to the bacterial solute-binding protein 5 family.</text>
</comment>
<dbReference type="Gene3D" id="3.10.105.10">
    <property type="entry name" value="Dipeptide-binding Protein, Domain 3"/>
    <property type="match status" value="1"/>
</dbReference>
<dbReference type="Pfam" id="PF00496">
    <property type="entry name" value="SBP_bac_5"/>
    <property type="match status" value="1"/>
</dbReference>
<dbReference type="PANTHER" id="PTHR30290">
    <property type="entry name" value="PERIPLASMIC BINDING COMPONENT OF ABC TRANSPORTER"/>
    <property type="match status" value="1"/>
</dbReference>
<dbReference type="InterPro" id="IPR000914">
    <property type="entry name" value="SBP_5_dom"/>
</dbReference>
<dbReference type="CDD" id="cd08502">
    <property type="entry name" value="PBP2_NikA_DppA_OppA_like_16"/>
    <property type="match status" value="1"/>
</dbReference>
<sequence>MTHEQRGRSMTRFLAALLGTALAAGAATASAQSITVALNADIRSTNPGVNRDDNTDAVVLHMVEGLVGYRANGSVAPLLAESVDRSDDGKTYSFRLRQGVTFHNGAPLTSADVLWSWNRYMDPKTDWRCRSDFDGRNGLKVEKVEAPDDRTVTMTLDHASALFLDALARTDCGGTAILHKDSLKPDGSWDKPVGTGPFRFGEWRRGESVTVSRFDGYQSPPGDKPDGMVGAKRTALASVKFLVVPDASTAKAALASGAVDVAQVLETDVPELNKTKTVEAGFYPSTTKHTFLFQTRDPLLGNVKLRQAIAASLDIPQLVAAVSNGEGKPNNSGVPVTSAYYDAVQAKGYAYDPAKAKALLKEAGYKGEPIRIIANKRVHVPSFNAAVIAQAMMQAVGINAQIEVLEWVTQLDRYNTGNYQMMSFSYSGRLDPALSYEQFSGPKDSQPRKVWDDPAVQDLITKASTISDEAQRQAVFDELHKRQMEATPLIIFSNGQEAWAHTKRVQGADPWEGKARVWGARVVGN</sequence>
<dbReference type="PIRSF" id="PIRSF002741">
    <property type="entry name" value="MppA"/>
    <property type="match status" value="1"/>
</dbReference>
<accession>A0ABS1EZX1</accession>
<feature type="domain" description="Solute-binding protein family 5" evidence="5">
    <location>
        <begin position="75"/>
        <end position="443"/>
    </location>
</feature>
<evidence type="ECO:0000313" key="6">
    <source>
        <dbReference type="EMBL" id="MBK1836659.1"/>
    </source>
</evidence>
<evidence type="ECO:0000256" key="2">
    <source>
        <dbReference type="ARBA" id="ARBA00005695"/>
    </source>
</evidence>
<dbReference type="PANTHER" id="PTHR30290:SF38">
    <property type="entry name" value="D,D-DIPEPTIDE-BINDING PERIPLASMIC PROTEIN DDPA-RELATED"/>
    <property type="match status" value="1"/>
</dbReference>
<reference evidence="7" key="1">
    <citation type="submission" date="2021-01" db="EMBL/GenBank/DDBJ databases">
        <title>Genome public.</title>
        <authorList>
            <person name="Liu C."/>
            <person name="Sun Q."/>
        </authorList>
    </citation>
    <scope>NUCLEOTIDE SEQUENCE [LARGE SCALE GENOMIC DNA]</scope>
    <source>
        <strain evidence="7">YIM B02556</strain>
    </source>
</reference>
<keyword evidence="3 4" id="KW-0732">Signal</keyword>
<feature type="chain" id="PRO_5047052386" evidence="4">
    <location>
        <begin position="32"/>
        <end position="525"/>
    </location>
</feature>
<protein>
    <submittedName>
        <fullName evidence="6">ABC transporter substrate-binding protein</fullName>
    </submittedName>
</protein>
<dbReference type="InterPro" id="IPR030678">
    <property type="entry name" value="Peptide/Ni-bd"/>
</dbReference>
<dbReference type="EMBL" id="JAENHM010000017">
    <property type="protein sequence ID" value="MBK1836659.1"/>
    <property type="molecule type" value="Genomic_DNA"/>
</dbReference>
<name>A0ABS1EZX1_9PROT</name>
<comment type="caution">
    <text evidence="6">The sequence shown here is derived from an EMBL/GenBank/DDBJ whole genome shotgun (WGS) entry which is preliminary data.</text>
</comment>
<organism evidence="6 7">
    <name type="scientific">Azospirillum endophyticum</name>
    <dbReference type="NCBI Taxonomy" id="2800326"/>
    <lineage>
        <taxon>Bacteria</taxon>
        <taxon>Pseudomonadati</taxon>
        <taxon>Pseudomonadota</taxon>
        <taxon>Alphaproteobacteria</taxon>
        <taxon>Rhodospirillales</taxon>
        <taxon>Azospirillaceae</taxon>
        <taxon>Azospirillum</taxon>
    </lineage>
</organism>
<evidence type="ECO:0000256" key="4">
    <source>
        <dbReference type="SAM" id="SignalP"/>
    </source>
</evidence>
<dbReference type="SUPFAM" id="SSF53850">
    <property type="entry name" value="Periplasmic binding protein-like II"/>
    <property type="match status" value="1"/>
</dbReference>
<proteinExistence type="inferred from homology"/>
<comment type="subcellular location">
    <subcellularLocation>
        <location evidence="1">Periplasm</location>
    </subcellularLocation>
</comment>
<keyword evidence="7" id="KW-1185">Reference proteome</keyword>
<evidence type="ECO:0000259" key="5">
    <source>
        <dbReference type="Pfam" id="PF00496"/>
    </source>
</evidence>
<dbReference type="Gene3D" id="3.90.76.10">
    <property type="entry name" value="Dipeptide-binding Protein, Domain 1"/>
    <property type="match status" value="1"/>
</dbReference>
<feature type="signal peptide" evidence="4">
    <location>
        <begin position="1"/>
        <end position="31"/>
    </location>
</feature>
<dbReference type="Gene3D" id="3.40.190.10">
    <property type="entry name" value="Periplasmic binding protein-like II"/>
    <property type="match status" value="1"/>
</dbReference>
<evidence type="ECO:0000256" key="3">
    <source>
        <dbReference type="ARBA" id="ARBA00022729"/>
    </source>
</evidence>
<gene>
    <name evidence="6" type="ORF">JHL17_04470</name>
</gene>
<dbReference type="Proteomes" id="UP000652760">
    <property type="component" value="Unassembled WGS sequence"/>
</dbReference>
<evidence type="ECO:0000256" key="1">
    <source>
        <dbReference type="ARBA" id="ARBA00004418"/>
    </source>
</evidence>
<dbReference type="InterPro" id="IPR039424">
    <property type="entry name" value="SBP_5"/>
</dbReference>
<evidence type="ECO:0000313" key="7">
    <source>
        <dbReference type="Proteomes" id="UP000652760"/>
    </source>
</evidence>